<evidence type="ECO:0000313" key="2">
    <source>
        <dbReference type="Proteomes" id="UP000241426"/>
    </source>
</evidence>
<accession>A0A2T3KLT1</accession>
<organism evidence="1 2">
    <name type="scientific">Photobacterium kishitanii</name>
    <dbReference type="NCBI Taxonomy" id="318456"/>
    <lineage>
        <taxon>Bacteria</taxon>
        <taxon>Pseudomonadati</taxon>
        <taxon>Pseudomonadota</taxon>
        <taxon>Gammaproteobacteria</taxon>
        <taxon>Vibrionales</taxon>
        <taxon>Vibrionaceae</taxon>
        <taxon>Photobacterium</taxon>
    </lineage>
</organism>
<dbReference type="EMBL" id="PYNF01000003">
    <property type="protein sequence ID" value="PSV00607.1"/>
    <property type="molecule type" value="Genomic_DNA"/>
</dbReference>
<dbReference type="Proteomes" id="UP000241426">
    <property type="component" value="Unassembled WGS sequence"/>
</dbReference>
<comment type="caution">
    <text evidence="1">The sequence shown here is derived from an EMBL/GenBank/DDBJ whole genome shotgun (WGS) entry which is preliminary data.</text>
</comment>
<dbReference type="AlphaFoldDB" id="A0A2T3KLT1"/>
<sequence>MASEKKVVAWTVNSEDRGDIVFHHHGLAARRIGAETIDCEFDECECRRAPAFDCYVADNQVPLRVLLNNDWWFECYCCGERVSSGTDRIVFADVIIDECERKVFCNEKCKAKYLDNIDEHNKKYKKFKKDVLEKFPQLTFTDFKGEYPAIYCVAICTFPEAVFPCSVVYDHKGELVIRARLVDEKKLAQLLDSEQ</sequence>
<evidence type="ECO:0000313" key="1">
    <source>
        <dbReference type="EMBL" id="PSV00607.1"/>
    </source>
</evidence>
<name>A0A2T3KLT1_9GAMM</name>
<dbReference type="RefSeq" id="WP_107289237.1">
    <property type="nucleotide sequence ID" value="NZ_PYNF01000003.1"/>
</dbReference>
<gene>
    <name evidence="1" type="ORF">C9J27_05580</name>
</gene>
<proteinExistence type="predicted"/>
<reference evidence="1 2" key="1">
    <citation type="submission" date="2018-01" db="EMBL/GenBank/DDBJ databases">
        <title>Whole genome sequencing of Histamine producing bacteria.</title>
        <authorList>
            <person name="Butler K."/>
        </authorList>
    </citation>
    <scope>NUCLEOTIDE SEQUENCE [LARGE SCALE GENOMIC DNA]</scope>
    <source>
        <strain evidence="1 2">FS-7.2</strain>
    </source>
</reference>
<protein>
    <submittedName>
        <fullName evidence="1">Uncharacterized protein</fullName>
    </submittedName>
</protein>